<protein>
    <submittedName>
        <fullName evidence="1">Uncharacterized protein</fullName>
    </submittedName>
</protein>
<dbReference type="EMBL" id="SEOQ01000857">
    <property type="protein sequence ID" value="TFY56096.1"/>
    <property type="molecule type" value="Genomic_DNA"/>
</dbReference>
<sequence>MRIRALPRTLRILQAWSAGAGASIARNPAQRKGAHVGSASRFCDCESELASPVPAFARPVLGSTLPPMSRGATSACIYSILRLRLGLPSPSSSCPAQLVPHPCPHRRNQHAISNRHVPATCVLCPVSYFLFPMSCAPGKILDPILAYSRVACGAVAYGPSRRLQSEIQGRRCAPYEASSRAPMRQMHHADADLPFAIFHLAAGGSEGEDEDEAWGAGLAVGLRLRVPTSDRAVHVLRPARRFLPFPSALRGSLRMNARGSTRTSRGCDCDCDRRADAIGRREAICCVLISVCAAEGEPDYKKGSRFKVTFEVRGFEVGVGGTYVVMLTLVLRGRGVQEADGSWIWRQVQVQVRLQASSFKVIKSKYPETKASLLMHVYLAPSASFTNDGYVCDQAAPGTTAGESATTGQSRYRYRTHIDSDSDPGPVPASASVYNVWVSAHFHFPQHAHTTCIQIAQYNLNMMRPAHTAHAARCTCVRDDTRASVATTTTTP</sequence>
<organism evidence="1 2">
    <name type="scientific">Dentipellis fragilis</name>
    <dbReference type="NCBI Taxonomy" id="205917"/>
    <lineage>
        <taxon>Eukaryota</taxon>
        <taxon>Fungi</taxon>
        <taxon>Dikarya</taxon>
        <taxon>Basidiomycota</taxon>
        <taxon>Agaricomycotina</taxon>
        <taxon>Agaricomycetes</taxon>
        <taxon>Russulales</taxon>
        <taxon>Hericiaceae</taxon>
        <taxon>Dentipellis</taxon>
    </lineage>
</organism>
<evidence type="ECO:0000313" key="1">
    <source>
        <dbReference type="EMBL" id="TFY56096.1"/>
    </source>
</evidence>
<gene>
    <name evidence="1" type="ORF">EVG20_g9061</name>
</gene>
<comment type="caution">
    <text evidence="1">The sequence shown here is derived from an EMBL/GenBank/DDBJ whole genome shotgun (WGS) entry which is preliminary data.</text>
</comment>
<reference evidence="1 2" key="1">
    <citation type="submission" date="2019-02" db="EMBL/GenBank/DDBJ databases">
        <title>Genome sequencing of the rare red list fungi Dentipellis fragilis.</title>
        <authorList>
            <person name="Buettner E."/>
            <person name="Kellner H."/>
        </authorList>
    </citation>
    <scope>NUCLEOTIDE SEQUENCE [LARGE SCALE GENOMIC DNA]</scope>
    <source>
        <strain evidence="1 2">DSM 105465</strain>
    </source>
</reference>
<keyword evidence="2" id="KW-1185">Reference proteome</keyword>
<proteinExistence type="predicted"/>
<evidence type="ECO:0000313" key="2">
    <source>
        <dbReference type="Proteomes" id="UP000298327"/>
    </source>
</evidence>
<dbReference type="AlphaFoldDB" id="A0A4Y9Y0Y6"/>
<accession>A0A4Y9Y0Y6</accession>
<name>A0A4Y9Y0Y6_9AGAM</name>
<dbReference type="Proteomes" id="UP000298327">
    <property type="component" value="Unassembled WGS sequence"/>
</dbReference>